<reference evidence="2 3" key="1">
    <citation type="submission" date="2017-03" db="EMBL/GenBank/DDBJ databases">
        <authorList>
            <person name="Afonso C.L."/>
            <person name="Miller P.J."/>
            <person name="Scott M.A."/>
            <person name="Spackman E."/>
            <person name="Goraichik I."/>
            <person name="Dimitrov K.M."/>
            <person name="Suarez D.L."/>
            <person name="Swayne D.E."/>
        </authorList>
    </citation>
    <scope>NUCLEOTIDE SEQUENCE [LARGE SCALE GENOMIC DNA]</scope>
    <source>
        <strain evidence="2">PRJEB14757</strain>
    </source>
</reference>
<sequence length="575" mass="65172">MSMSLQGAKKELFDLDIQGDISAKQPQRAESEGRTDTDYTLLLKRVQKAIDQADEMPQDIRNILEKSGLWQRLKPAQMLEWAKISQISGEISLAIDVFRFLTAKHPDFEQAWPPFLELLAILEKDDELAIQLKRAEGHLPEGLFNGLTKLVSAGESLPDKEFQDEKRDVAAAAPVETMNEKQALMAQFLQLFSGREDCFARQWADRQENKSGYVPVRYAMGISHLEEHLSGIKTYGIYLLKADSTVKCGVIDADIHPEYRDKKLSADHKRLLYREKNYMIRRIMDISAEQGIKPLLEYSGHKGYHFWFFFKSPVPASRVKSFLSNIAEPVNRDISAFDLEVFPKQDQLSGKGFGNLVKLPLGIHRKNGKPSFFMGCEKRDLQSQLSFLSNVNPALPEILDGVSSAGENFAQKNNQVVLHPRLAAFAKDYPELFNLERLCPPLGQVIATCRDGKDISAREEKVLFQSIGFLPRARYLVHYLMALGSEYNPHMVDFKLSRISGSPLGCRRIHSLLGFTSDYCAIEADSTGYLHPLIHLEAWKKVAEKKSPKSERIENLQDAIDNMKIAIVQLQRFLA</sequence>
<evidence type="ECO:0000259" key="1">
    <source>
        <dbReference type="Pfam" id="PF22548"/>
    </source>
</evidence>
<dbReference type="RefSeq" id="WP_245809578.1">
    <property type="nucleotide sequence ID" value="NZ_LT828581.1"/>
</dbReference>
<dbReference type="InterPro" id="IPR054347">
    <property type="entry name" value="TOTE_primase"/>
</dbReference>
<name>A0A1W1HFB2_9BACT</name>
<gene>
    <name evidence="2" type="ORF">MTBBW1_2790002</name>
</gene>
<accession>A0A1W1HFB2</accession>
<evidence type="ECO:0000313" key="2">
    <source>
        <dbReference type="EMBL" id="SLM31160.1"/>
    </source>
</evidence>
<feature type="domain" description="TOTE conflict system primase" evidence="1">
    <location>
        <begin position="185"/>
        <end position="393"/>
    </location>
</feature>
<dbReference type="STRING" id="1246637.MTBBW1_2790002"/>
<dbReference type="Pfam" id="PF22548">
    <property type="entry name" value="AEP-TOTE"/>
    <property type="match status" value="1"/>
</dbReference>
<keyword evidence="3" id="KW-1185">Reference proteome</keyword>
<organism evidence="2 3">
    <name type="scientific">Desulfamplus magnetovallimortis</name>
    <dbReference type="NCBI Taxonomy" id="1246637"/>
    <lineage>
        <taxon>Bacteria</taxon>
        <taxon>Pseudomonadati</taxon>
        <taxon>Thermodesulfobacteriota</taxon>
        <taxon>Desulfobacteria</taxon>
        <taxon>Desulfobacterales</taxon>
        <taxon>Desulfobacteraceae</taxon>
        <taxon>Desulfamplus</taxon>
    </lineage>
</organism>
<evidence type="ECO:0000313" key="3">
    <source>
        <dbReference type="Proteomes" id="UP000191931"/>
    </source>
</evidence>
<protein>
    <recommendedName>
        <fullName evidence="1">TOTE conflict system primase domain-containing protein</fullName>
    </recommendedName>
</protein>
<dbReference type="NCBIfam" id="NF040561">
    <property type="entry name" value="PrimPol_Msp"/>
    <property type="match status" value="1"/>
</dbReference>
<proteinExistence type="predicted"/>
<dbReference type="Proteomes" id="UP000191931">
    <property type="component" value="Unassembled WGS sequence"/>
</dbReference>
<dbReference type="EMBL" id="FWEV01000200">
    <property type="protein sequence ID" value="SLM31160.1"/>
    <property type="molecule type" value="Genomic_DNA"/>
</dbReference>
<dbReference type="AlphaFoldDB" id="A0A1W1HFB2"/>